<reference evidence="1 2" key="1">
    <citation type="submission" date="2016-10" db="EMBL/GenBank/DDBJ databases">
        <authorList>
            <person name="de Groot N.N."/>
        </authorList>
    </citation>
    <scope>NUCLEOTIDE SEQUENCE [LARGE SCALE GENOMIC DNA]</scope>
    <source>
        <strain evidence="1 2">AA1</strain>
    </source>
</reference>
<sequence length="59" mass="6719">MSMTTIRIKGLELETSPGVTLKVDIGGSLPRTIRHSVEDLEDDISRFLERAVKRHRNSR</sequence>
<dbReference type="EMBL" id="FMUX01000001">
    <property type="protein sequence ID" value="SCX75920.1"/>
    <property type="molecule type" value="Genomic_DNA"/>
</dbReference>
<evidence type="ECO:0000313" key="1">
    <source>
        <dbReference type="EMBL" id="SCX75920.1"/>
    </source>
</evidence>
<name>A0A1G5ADF8_9BACT</name>
<protein>
    <submittedName>
        <fullName evidence="1">Uncharacterized protein</fullName>
    </submittedName>
</protein>
<gene>
    <name evidence="1" type="ORF">SAMN05216233_10176</name>
</gene>
<accession>A0A1G5ADF8</accession>
<dbReference type="AlphaFoldDB" id="A0A1G5ADF8"/>
<organism evidence="1 2">
    <name type="scientific">Desulfoluna spongiiphila</name>
    <dbReference type="NCBI Taxonomy" id="419481"/>
    <lineage>
        <taxon>Bacteria</taxon>
        <taxon>Pseudomonadati</taxon>
        <taxon>Thermodesulfobacteriota</taxon>
        <taxon>Desulfobacteria</taxon>
        <taxon>Desulfobacterales</taxon>
        <taxon>Desulfolunaceae</taxon>
        <taxon>Desulfoluna</taxon>
    </lineage>
</organism>
<evidence type="ECO:0000313" key="2">
    <source>
        <dbReference type="Proteomes" id="UP000198870"/>
    </source>
</evidence>
<dbReference type="RefSeq" id="WP_092207140.1">
    <property type="nucleotide sequence ID" value="NZ_FMUX01000001.1"/>
</dbReference>
<dbReference type="STRING" id="419481.SAMN05216233_10176"/>
<keyword evidence="2" id="KW-1185">Reference proteome</keyword>
<dbReference type="Proteomes" id="UP000198870">
    <property type="component" value="Unassembled WGS sequence"/>
</dbReference>
<proteinExistence type="predicted"/>